<evidence type="ECO:0000256" key="15">
    <source>
        <dbReference type="ARBA" id="ARBA00069492"/>
    </source>
</evidence>
<evidence type="ECO:0000256" key="1">
    <source>
        <dbReference type="ARBA" id="ARBA00001946"/>
    </source>
</evidence>
<evidence type="ECO:0000256" key="8">
    <source>
        <dbReference type="ARBA" id="ARBA00022777"/>
    </source>
</evidence>
<organism evidence="17 18">
    <name type="scientific">Candidatus Magasanikbacteria bacterium CG_4_9_14_0_2_um_filter_42_11</name>
    <dbReference type="NCBI Taxonomy" id="1974643"/>
    <lineage>
        <taxon>Bacteria</taxon>
        <taxon>Candidatus Magasanikiibacteriota</taxon>
    </lineage>
</organism>
<evidence type="ECO:0000256" key="2">
    <source>
        <dbReference type="ARBA" id="ARBA00004996"/>
    </source>
</evidence>
<dbReference type="FunFam" id="3.40.50.2020:FF:000001">
    <property type="entry name" value="Ribose-phosphate pyrophosphokinase"/>
    <property type="match status" value="1"/>
</dbReference>
<evidence type="ECO:0000256" key="14">
    <source>
        <dbReference type="ARBA" id="ARBA00061444"/>
    </source>
</evidence>
<keyword evidence="4" id="KW-0808">Transferase</keyword>
<gene>
    <name evidence="17" type="ORF">CO030_01060</name>
</gene>
<dbReference type="PANTHER" id="PTHR10210">
    <property type="entry name" value="RIBOSE-PHOSPHATE DIPHOSPHOKINASE FAMILY MEMBER"/>
    <property type="match status" value="1"/>
</dbReference>
<evidence type="ECO:0000256" key="3">
    <source>
        <dbReference type="ARBA" id="ARBA00013247"/>
    </source>
</evidence>
<dbReference type="GO" id="GO:0004749">
    <property type="term" value="F:ribose phosphate diphosphokinase activity"/>
    <property type="evidence" value="ECO:0007669"/>
    <property type="project" value="UniProtKB-EC"/>
</dbReference>
<dbReference type="InterPro" id="IPR005946">
    <property type="entry name" value="Rib-P_diPkinase"/>
</dbReference>
<evidence type="ECO:0000313" key="18">
    <source>
        <dbReference type="Proteomes" id="UP000231456"/>
    </source>
</evidence>
<name>A0A2M8FAM7_9BACT</name>
<keyword evidence="7" id="KW-0547">Nucleotide-binding</keyword>
<dbReference type="Proteomes" id="UP000231456">
    <property type="component" value="Unassembled WGS sequence"/>
</dbReference>
<comment type="cofactor">
    <cofactor evidence="1">
        <name>Mg(2+)</name>
        <dbReference type="ChEBI" id="CHEBI:18420"/>
    </cofactor>
</comment>
<evidence type="ECO:0000256" key="12">
    <source>
        <dbReference type="ARBA" id="ARBA00049535"/>
    </source>
</evidence>
<evidence type="ECO:0000256" key="5">
    <source>
        <dbReference type="ARBA" id="ARBA00022723"/>
    </source>
</evidence>
<comment type="similarity">
    <text evidence="14">Belongs to the ribose-phosphate pyrophosphokinase family. Class I subfamily.</text>
</comment>
<keyword evidence="10" id="KW-0460">Magnesium</keyword>
<evidence type="ECO:0000256" key="4">
    <source>
        <dbReference type="ARBA" id="ARBA00022679"/>
    </source>
</evidence>
<comment type="catalytic activity">
    <reaction evidence="12">
        <text>D-ribose 5-phosphate + ATP = 5-phospho-alpha-D-ribose 1-diphosphate + AMP + H(+)</text>
        <dbReference type="Rhea" id="RHEA:15609"/>
        <dbReference type="ChEBI" id="CHEBI:15378"/>
        <dbReference type="ChEBI" id="CHEBI:30616"/>
        <dbReference type="ChEBI" id="CHEBI:58017"/>
        <dbReference type="ChEBI" id="CHEBI:78346"/>
        <dbReference type="ChEBI" id="CHEBI:456215"/>
        <dbReference type="EC" id="2.7.6.1"/>
    </reaction>
</comment>
<dbReference type="GO" id="GO:0006015">
    <property type="term" value="P:5-phosphoribose 1-diphosphate biosynthetic process"/>
    <property type="evidence" value="ECO:0007669"/>
    <property type="project" value="TreeGrafter"/>
</dbReference>
<keyword evidence="8 17" id="KW-0418">Kinase</keyword>
<dbReference type="EC" id="2.7.6.1" evidence="3"/>
<dbReference type="GO" id="GO:0016301">
    <property type="term" value="F:kinase activity"/>
    <property type="evidence" value="ECO:0007669"/>
    <property type="project" value="UniProtKB-KW"/>
</dbReference>
<proteinExistence type="inferred from homology"/>
<dbReference type="SUPFAM" id="SSF53271">
    <property type="entry name" value="PRTase-like"/>
    <property type="match status" value="1"/>
</dbReference>
<evidence type="ECO:0000313" key="17">
    <source>
        <dbReference type="EMBL" id="PJC52771.1"/>
    </source>
</evidence>
<dbReference type="GO" id="GO:0005524">
    <property type="term" value="F:ATP binding"/>
    <property type="evidence" value="ECO:0007669"/>
    <property type="project" value="UniProtKB-KW"/>
</dbReference>
<dbReference type="NCBIfam" id="TIGR01251">
    <property type="entry name" value="ribP_PPkin"/>
    <property type="match status" value="1"/>
</dbReference>
<dbReference type="InterPro" id="IPR029057">
    <property type="entry name" value="PRTase-like"/>
</dbReference>
<keyword evidence="6" id="KW-0545">Nucleotide biosynthesis</keyword>
<feature type="domain" description="Ribose-phosphate pyrophosphokinase N-terminal" evidence="16">
    <location>
        <begin position="6"/>
        <end position="122"/>
    </location>
</feature>
<dbReference type="GO" id="GO:0002189">
    <property type="term" value="C:ribose phosphate diphosphokinase complex"/>
    <property type="evidence" value="ECO:0007669"/>
    <property type="project" value="TreeGrafter"/>
</dbReference>
<dbReference type="AlphaFoldDB" id="A0A2M8FAM7"/>
<dbReference type="EMBL" id="PFRH01000041">
    <property type="protein sequence ID" value="PJC52771.1"/>
    <property type="molecule type" value="Genomic_DNA"/>
</dbReference>
<evidence type="ECO:0000256" key="11">
    <source>
        <dbReference type="ARBA" id="ARBA00029942"/>
    </source>
</evidence>
<dbReference type="GO" id="GO:0005737">
    <property type="term" value="C:cytoplasm"/>
    <property type="evidence" value="ECO:0007669"/>
    <property type="project" value="TreeGrafter"/>
</dbReference>
<dbReference type="PANTHER" id="PTHR10210:SF32">
    <property type="entry name" value="RIBOSE-PHOSPHATE PYROPHOSPHOKINASE 2"/>
    <property type="match status" value="1"/>
</dbReference>
<evidence type="ECO:0000256" key="10">
    <source>
        <dbReference type="ARBA" id="ARBA00022842"/>
    </source>
</evidence>
<keyword evidence="9" id="KW-0067">ATP-binding</keyword>
<evidence type="ECO:0000256" key="7">
    <source>
        <dbReference type="ARBA" id="ARBA00022741"/>
    </source>
</evidence>
<keyword evidence="5" id="KW-0479">Metal-binding</keyword>
<feature type="non-terminal residue" evidence="17">
    <location>
        <position position="212"/>
    </location>
</feature>
<evidence type="ECO:0000256" key="9">
    <source>
        <dbReference type="ARBA" id="ARBA00022840"/>
    </source>
</evidence>
<dbReference type="GO" id="GO:0006164">
    <property type="term" value="P:purine nucleotide biosynthetic process"/>
    <property type="evidence" value="ECO:0007669"/>
    <property type="project" value="TreeGrafter"/>
</dbReference>
<protein>
    <recommendedName>
        <fullName evidence="15">Ribose-phosphate pyrophosphokinase</fullName>
        <ecNumber evidence="3">2.7.6.1</ecNumber>
    </recommendedName>
    <alternativeName>
        <fullName evidence="11">Phosphoribosyl pyrophosphate synthase</fullName>
    </alternativeName>
</protein>
<comment type="caution">
    <text evidence="17">The sequence shown here is derived from an EMBL/GenBank/DDBJ whole genome shotgun (WGS) entry which is preliminary data.</text>
</comment>
<evidence type="ECO:0000259" key="16">
    <source>
        <dbReference type="Pfam" id="PF13793"/>
    </source>
</evidence>
<dbReference type="Gene3D" id="3.40.50.2020">
    <property type="match status" value="2"/>
</dbReference>
<sequence length="212" mass="23379">MPNGSLKIFSGRSHPDLAKKICDNLSLPLGKSHVVEFSNQNLMPQIDENVRGADVFVMQTSCAPVHTGIMEMLLMIDALKHASAERITAVLPYFPYVRSDKKDKPRISIAARLMADVIQTAGANRVLTMDLHSPQIAGFFRIPVDHLQAAPIITDYLQRCDLTNHVLIAGDASETKDVGRYANRLELPMAIVDKRRFDDSDTAKAANLIGDV</sequence>
<dbReference type="GO" id="GO:0000287">
    <property type="term" value="F:magnesium ion binding"/>
    <property type="evidence" value="ECO:0007669"/>
    <property type="project" value="InterPro"/>
</dbReference>
<evidence type="ECO:0000256" key="6">
    <source>
        <dbReference type="ARBA" id="ARBA00022727"/>
    </source>
</evidence>
<dbReference type="SMART" id="SM01400">
    <property type="entry name" value="Pribosyltran_N"/>
    <property type="match status" value="1"/>
</dbReference>
<reference evidence="18" key="1">
    <citation type="submission" date="2017-09" db="EMBL/GenBank/DDBJ databases">
        <title>Depth-based differentiation of microbial function through sediment-hosted aquifers and enrichment of novel symbionts in the deep terrestrial subsurface.</title>
        <authorList>
            <person name="Probst A.J."/>
            <person name="Ladd B."/>
            <person name="Jarett J.K."/>
            <person name="Geller-Mcgrath D.E."/>
            <person name="Sieber C.M.K."/>
            <person name="Emerson J.B."/>
            <person name="Anantharaman K."/>
            <person name="Thomas B.C."/>
            <person name="Malmstrom R."/>
            <person name="Stieglmeier M."/>
            <person name="Klingl A."/>
            <person name="Woyke T."/>
            <person name="Ryan C.M."/>
            <person name="Banfield J.F."/>
        </authorList>
    </citation>
    <scope>NUCLEOTIDE SEQUENCE [LARGE SCALE GENOMIC DNA]</scope>
</reference>
<evidence type="ECO:0000256" key="13">
    <source>
        <dbReference type="ARBA" id="ARBA00054914"/>
    </source>
</evidence>
<comment type="pathway">
    <text evidence="2">Metabolic intermediate biosynthesis; 5-phospho-alpha-D-ribose 1-diphosphate biosynthesis; 5-phospho-alpha-D-ribose 1-diphosphate from D-ribose 5-phosphate (route I): step 1/1.</text>
</comment>
<comment type="function">
    <text evidence="13">Involved in the biosynthesis of the central metabolite phospho-alpha-D-ribosyl-1-pyrophosphate (PRPP) via the transfer of pyrophosphoryl group from ATP to 1-hydroxyl of ribose-5-phosphate (Rib-5-P).</text>
</comment>
<dbReference type="InterPro" id="IPR029099">
    <property type="entry name" value="Pribosyltran_N"/>
</dbReference>
<dbReference type="Pfam" id="PF13793">
    <property type="entry name" value="Pribosyltran_N"/>
    <property type="match status" value="1"/>
</dbReference>
<accession>A0A2M8FAM7</accession>